<protein>
    <submittedName>
        <fullName evidence="9">Uncharacterized protein</fullName>
    </submittedName>
</protein>
<dbReference type="EMBL" id="AAHVAQ010000005">
    <property type="protein sequence ID" value="ECA6495087.1"/>
    <property type="molecule type" value="Genomic_DNA"/>
</dbReference>
<evidence type="ECO:0000313" key="1">
    <source>
        <dbReference type="EMBL" id="EBS2028961.1"/>
    </source>
</evidence>
<evidence type="ECO:0000313" key="3">
    <source>
        <dbReference type="EMBL" id="EBS6043388.1"/>
    </source>
</evidence>
<evidence type="ECO:0000313" key="5">
    <source>
        <dbReference type="EMBL" id="EBY3969441.1"/>
    </source>
</evidence>
<accession>A0A3R8U8D7</accession>
<evidence type="ECO:0000313" key="4">
    <source>
        <dbReference type="EMBL" id="EBX2217490.1"/>
    </source>
</evidence>
<dbReference type="Proteomes" id="UP000305891">
    <property type="component" value="Unassembled WGS sequence"/>
</dbReference>
<evidence type="ECO:0000313" key="8">
    <source>
        <dbReference type="EMBL" id="ECG1989952.1"/>
    </source>
</evidence>
<reference evidence="2" key="1">
    <citation type="submission" date="2018-06" db="EMBL/GenBank/DDBJ databases">
        <authorList>
            <person name="Ashton P.M."/>
            <person name="Dallman T."/>
            <person name="Nair S."/>
            <person name="De Pinna E."/>
            <person name="Peters T."/>
            <person name="Grant K."/>
        </authorList>
    </citation>
    <scope>NUCLEOTIDE SEQUENCE</scope>
    <source>
        <strain evidence="3">345368</strain>
        <strain evidence="2">408514</strain>
        <strain evidence="4">559810</strain>
        <strain evidence="5">572315</strain>
        <strain evidence="6">591936</strain>
        <strain evidence="1">647434</strain>
        <strain evidence="7">660437</strain>
        <strain evidence="8">672573</strain>
    </source>
</reference>
<evidence type="ECO:0000313" key="9">
    <source>
        <dbReference type="EMBL" id="TLB85827.1"/>
    </source>
</evidence>
<evidence type="ECO:0000313" key="7">
    <source>
        <dbReference type="EMBL" id="ECA6495087.1"/>
    </source>
</evidence>
<reference evidence="9 10" key="2">
    <citation type="journal article" date="2019" name="Foodborne Pathog. Dis.">
        <title>Whole Genome Sequencing Analysis of Nontyphoidal Salmonella enterica of Chicken Meat and Human Origin Under Surveillance in Sri Lanka.</title>
        <authorList>
            <person name="Tay M.Y.F."/>
            <person name="Pathirage S."/>
            <person name="Chandrasekaran L."/>
            <person name="Wickramasuriya U."/>
            <person name="Sadeepanie N."/>
            <person name="Waidyarathna K.D.K."/>
            <person name="Liyanage L.D.C."/>
            <person name="Seow K.L.G."/>
            <person name="Hendriksen R.S."/>
            <person name="Takeuchi M.T."/>
            <person name="Schlundt J."/>
        </authorList>
    </citation>
    <scope>NUCLEOTIDE SEQUENCE [LARGE SCALE GENOMIC DNA]</scope>
    <source>
        <strain evidence="9 10">SL_55_S309</strain>
    </source>
</reference>
<comment type="caution">
    <text evidence="9">The sequence shown here is derived from an EMBL/GenBank/DDBJ whole genome shotgun (WGS) entry which is preliminary data.</text>
</comment>
<dbReference type="EMBL" id="AAHKOQ010000004">
    <property type="protein sequence ID" value="EBX2217490.1"/>
    <property type="molecule type" value="Genomic_DNA"/>
</dbReference>
<organism evidence="9 10">
    <name type="scientific">Salmonella enterica subsp. enterica serovar Java</name>
    <dbReference type="NCBI Taxonomy" id="224729"/>
    <lineage>
        <taxon>Bacteria</taxon>
        <taxon>Pseudomonadati</taxon>
        <taxon>Pseudomonadota</taxon>
        <taxon>Gammaproteobacteria</taxon>
        <taxon>Enterobacterales</taxon>
        <taxon>Enterobacteriaceae</taxon>
        <taxon>Salmonella</taxon>
    </lineage>
</organism>
<evidence type="ECO:0000313" key="2">
    <source>
        <dbReference type="EMBL" id="EBS3658941.1"/>
    </source>
</evidence>
<sequence>MYIHGIVIDPSSRFLGGLINFLTKCATLFFVTHQVKSRYFLCDAPGVLFIKLIFKLALAVRANKIFLTLKG</sequence>
<evidence type="ECO:0000313" key="10">
    <source>
        <dbReference type="Proteomes" id="UP000305891"/>
    </source>
</evidence>
<dbReference type="EMBL" id="SMQN01000004">
    <property type="protein sequence ID" value="TLB85827.1"/>
    <property type="molecule type" value="Genomic_DNA"/>
</dbReference>
<dbReference type="EMBL" id="AAGWAH010000009">
    <property type="protein sequence ID" value="EBS6043388.1"/>
    <property type="molecule type" value="Genomic_DNA"/>
</dbReference>
<proteinExistence type="predicted"/>
<reference evidence="9" key="3">
    <citation type="submission" date="2019-03" db="EMBL/GenBank/DDBJ databases">
        <authorList>
            <person name="Tay M."/>
        </authorList>
    </citation>
    <scope>NUCLEOTIDE SEQUENCE</scope>
    <source>
        <strain evidence="9">SL_55_S309</strain>
    </source>
</reference>
<dbReference type="EMBL" id="AAINPK010000002">
    <property type="protein sequence ID" value="ECG1989952.1"/>
    <property type="molecule type" value="Genomic_DNA"/>
</dbReference>
<dbReference type="EMBL" id="AAGVHU010000006">
    <property type="protein sequence ID" value="EBS3658941.1"/>
    <property type="molecule type" value="Genomic_DNA"/>
</dbReference>
<gene>
    <name evidence="6" type="ORF">D4394_07900</name>
    <name evidence="5" type="ORF">D4X56_07785</name>
    <name evidence="2" type="ORF">DPJ87_08760</name>
    <name evidence="4" type="ORF">DRF24_05130</name>
    <name evidence="3" type="ORF">DVF03_11935</name>
    <name evidence="9" type="ORF">E2E88_09195</name>
    <name evidence="1" type="ORF">EJI76_08650</name>
    <name evidence="7" type="ORF">ENF03_06660</name>
    <name evidence="8" type="ORF">EUB96_02615</name>
</gene>
<evidence type="ECO:0000313" key="6">
    <source>
        <dbReference type="EMBL" id="EBY4822151.1"/>
    </source>
</evidence>
<dbReference type="EMBL" id="AAHNYU010000006">
    <property type="protein sequence ID" value="EBY3969441.1"/>
    <property type="molecule type" value="Genomic_DNA"/>
</dbReference>
<dbReference type="AlphaFoldDB" id="A0A3R8U8D7"/>
<dbReference type="EMBL" id="AAGUSU010000006">
    <property type="protein sequence ID" value="EBS2028961.1"/>
    <property type="molecule type" value="Genomic_DNA"/>
</dbReference>
<dbReference type="Proteomes" id="UP000839887">
    <property type="component" value="Unassembled WGS sequence"/>
</dbReference>
<name>A0A3R8U8D7_SALEB</name>
<dbReference type="EMBL" id="AAHOED010000005">
    <property type="protein sequence ID" value="EBY4822151.1"/>
    <property type="molecule type" value="Genomic_DNA"/>
</dbReference>